<accession>A0ABX0XC11</accession>
<reference evidence="2 3" key="1">
    <citation type="submission" date="2020-03" db="EMBL/GenBank/DDBJ databases">
        <title>Genomic Encyclopedia of Type Strains, Phase IV (KMG-IV): sequencing the most valuable type-strain genomes for metagenomic binning, comparative biology and taxonomic classification.</title>
        <authorList>
            <person name="Goeker M."/>
        </authorList>
    </citation>
    <scope>NUCLEOTIDE SEQUENCE [LARGE SCALE GENOMIC DNA]</scope>
    <source>
        <strain evidence="2 3">DSM 105096</strain>
    </source>
</reference>
<organism evidence="2 3">
    <name type="scientific">Neolewinella antarctica</name>
    <dbReference type="NCBI Taxonomy" id="442734"/>
    <lineage>
        <taxon>Bacteria</taxon>
        <taxon>Pseudomonadati</taxon>
        <taxon>Bacteroidota</taxon>
        <taxon>Saprospiria</taxon>
        <taxon>Saprospirales</taxon>
        <taxon>Lewinellaceae</taxon>
        <taxon>Neolewinella</taxon>
    </lineage>
</organism>
<comment type="caution">
    <text evidence="2">The sequence shown here is derived from an EMBL/GenBank/DDBJ whole genome shotgun (WGS) entry which is preliminary data.</text>
</comment>
<dbReference type="SUPFAM" id="SSF48452">
    <property type="entry name" value="TPR-like"/>
    <property type="match status" value="1"/>
</dbReference>
<dbReference type="PROSITE" id="PS51257">
    <property type="entry name" value="PROKAR_LIPOPROTEIN"/>
    <property type="match status" value="1"/>
</dbReference>
<keyword evidence="1" id="KW-0732">Signal</keyword>
<dbReference type="EMBL" id="JAATJH010000002">
    <property type="protein sequence ID" value="NJC26373.1"/>
    <property type="molecule type" value="Genomic_DNA"/>
</dbReference>
<name>A0ABX0XC11_9BACT</name>
<feature type="chain" id="PRO_5047111328" description="SusD/RagB family nutrient-binding outer membrane lipoprotein" evidence="1">
    <location>
        <begin position="23"/>
        <end position="479"/>
    </location>
</feature>
<gene>
    <name evidence="2" type="ORF">GGR27_001872</name>
</gene>
<evidence type="ECO:0000313" key="3">
    <source>
        <dbReference type="Proteomes" id="UP000770785"/>
    </source>
</evidence>
<evidence type="ECO:0008006" key="4">
    <source>
        <dbReference type="Google" id="ProtNLM"/>
    </source>
</evidence>
<dbReference type="RefSeq" id="WP_168037121.1">
    <property type="nucleotide sequence ID" value="NZ_JAATJH010000002.1"/>
</dbReference>
<dbReference type="InterPro" id="IPR041662">
    <property type="entry name" value="SusD-like_2"/>
</dbReference>
<keyword evidence="3" id="KW-1185">Reference proteome</keyword>
<proteinExistence type="predicted"/>
<dbReference type="Proteomes" id="UP000770785">
    <property type="component" value="Unassembled WGS sequence"/>
</dbReference>
<protein>
    <recommendedName>
        <fullName evidence="4">SusD/RagB family nutrient-binding outer membrane lipoprotein</fullName>
    </recommendedName>
</protein>
<evidence type="ECO:0000313" key="2">
    <source>
        <dbReference type="EMBL" id="NJC26373.1"/>
    </source>
</evidence>
<evidence type="ECO:0000256" key="1">
    <source>
        <dbReference type="SAM" id="SignalP"/>
    </source>
</evidence>
<feature type="signal peptide" evidence="1">
    <location>
        <begin position="1"/>
        <end position="22"/>
    </location>
</feature>
<sequence length="479" mass="52835">MKHILSVLVILGLFTGCTEDFAEINTNPNGPVTVQPDLLFRQVIYGFGNDMGREGFAGGALLSQHFAMTDFNLFDRHALSSPQEGGDPWPILYTALRDNETVLEISRANPTAAAYEGPALVMKAYLAMNLTDIFGDVPYFEAFSARTNQVTKPAYDAQERIYTEAGGILDNLTTAVEVMDADAGSFPLGGDLLFGGDLEGWIRFANSLRIKALIRISARRAPGQELQDIVNDGRFIKNGTQDATFDFAASPPNSFPIAEERAGIFNVFLMSRTAERVYNALNDPRTGTIYRSTQPFLGFAGIQNGIIGGAAVPVDTFARPGLVWRENSQDLDFNYLTAWETDFLLAEAVLKGFVNDTDGSAERYYNGGIRKAFAYWLTDLPESYVSTGPAAYDPDRALEQIITQKWIASTANVYEGWNEWRRTGFPALLPVAESLNNNMIPVRMPYPSEEQALNFENYSSAAAATDDNSINTKVWWDGE</sequence>
<dbReference type="Gene3D" id="1.25.40.390">
    <property type="match status" value="1"/>
</dbReference>
<dbReference type="InterPro" id="IPR011990">
    <property type="entry name" value="TPR-like_helical_dom_sf"/>
</dbReference>
<dbReference type="Pfam" id="PF12771">
    <property type="entry name" value="SusD-like_2"/>
    <property type="match status" value="1"/>
</dbReference>